<dbReference type="EMBL" id="PVLF01000007">
    <property type="protein sequence ID" value="PRH82478.1"/>
    <property type="molecule type" value="Genomic_DNA"/>
</dbReference>
<dbReference type="PROSITE" id="PS50005">
    <property type="entry name" value="TPR"/>
    <property type="match status" value="1"/>
</dbReference>
<dbReference type="Pfam" id="PF13432">
    <property type="entry name" value="TPR_16"/>
    <property type="match status" value="1"/>
</dbReference>
<evidence type="ECO:0000256" key="2">
    <source>
        <dbReference type="ARBA" id="ARBA00022803"/>
    </source>
</evidence>
<dbReference type="Pfam" id="PF07719">
    <property type="entry name" value="TPR_2"/>
    <property type="match status" value="1"/>
</dbReference>
<dbReference type="InterPro" id="IPR011990">
    <property type="entry name" value="TPR-like_helical_dom_sf"/>
</dbReference>
<evidence type="ECO:0000256" key="3">
    <source>
        <dbReference type="PROSITE-ProRule" id="PRU00339"/>
    </source>
</evidence>
<dbReference type="AlphaFoldDB" id="A0A2P6M944"/>
<organism evidence="4 5">
    <name type="scientific">Arenimonas caeni</name>
    <dbReference type="NCBI Taxonomy" id="2058085"/>
    <lineage>
        <taxon>Bacteria</taxon>
        <taxon>Pseudomonadati</taxon>
        <taxon>Pseudomonadota</taxon>
        <taxon>Gammaproteobacteria</taxon>
        <taxon>Lysobacterales</taxon>
        <taxon>Lysobacteraceae</taxon>
        <taxon>Arenimonas</taxon>
    </lineage>
</organism>
<dbReference type="Proteomes" id="UP000241736">
    <property type="component" value="Unassembled WGS sequence"/>
</dbReference>
<evidence type="ECO:0000256" key="1">
    <source>
        <dbReference type="ARBA" id="ARBA00022737"/>
    </source>
</evidence>
<proteinExistence type="predicted"/>
<sequence>MSIETTEALKSGDVAAALAAARRAVAKQPEDAQAHYLLGVSLQRSGDLRGAEEAFEQAIALAPENAEYPFALATLALARGAMDKAETNARLATAIDPNHLPAYVLAGQAALARRDRDEAEARLRLARRVNEGHPLVILLEGYLARFDKNEDQAMRLFAAAVKAAPDLPAAQAALGLGFLSRGQWPFAEQALANAHRLSPGNLSVSRALLDALRRQGKLAESLALVEELQGRLPGDAGLRLARAELLVALGRGNEALEDMEAMVAEHPTDPQVLGITLELMRLAGRAAEGLALVEAALASAPTDDRLWALRGRIGGTMGEDPKLVLDRWIEAIPGSPAAWEQLTQFHDTAGQAEAALDAARRGLAIVPGLPVASVVVARSLIDTDPAAALAQLEAVRVQPVSVHATRSVLGWRALALDRLGRHDEAAQVLRGISRYPVPEHQPLPQPIPASGEPGPAAGTVLWSLPGVRVEPMLVAIRESLGERVRPGAEALATGDATAVAFQSFVDGQVVHQLDGATWLAVVCDPRDALLNWQMFGSTQNLRAAPDLRNSAQWLVETTQALLDLAAREPARVQFLRQDGDTGAEAARASQVLGVDVAATAIAAPGQTLFPAGHWRHYRQALAEEFAILAPLVQALGYPAD</sequence>
<dbReference type="PANTHER" id="PTHR44227">
    <property type="match status" value="1"/>
</dbReference>
<keyword evidence="2 3" id="KW-0802">TPR repeat</keyword>
<dbReference type="InterPro" id="IPR019734">
    <property type="entry name" value="TPR_rpt"/>
</dbReference>
<dbReference type="PROSITE" id="PS50293">
    <property type="entry name" value="TPR_REGION"/>
    <property type="match status" value="1"/>
</dbReference>
<comment type="caution">
    <text evidence="4">The sequence shown here is derived from an EMBL/GenBank/DDBJ whole genome shotgun (WGS) entry which is preliminary data.</text>
</comment>
<dbReference type="Gene3D" id="1.25.40.10">
    <property type="entry name" value="Tetratricopeptide repeat domain"/>
    <property type="match status" value="3"/>
</dbReference>
<keyword evidence="5" id="KW-1185">Reference proteome</keyword>
<protein>
    <submittedName>
        <fullName evidence="4">Uncharacterized protein</fullName>
    </submittedName>
</protein>
<dbReference type="SMART" id="SM00028">
    <property type="entry name" value="TPR"/>
    <property type="match status" value="7"/>
</dbReference>
<accession>A0A2P6M944</accession>
<dbReference type="SUPFAM" id="SSF48452">
    <property type="entry name" value="TPR-like"/>
    <property type="match status" value="2"/>
</dbReference>
<keyword evidence="1" id="KW-0677">Repeat</keyword>
<dbReference type="InterPro" id="IPR052346">
    <property type="entry name" value="O-mannosyl-transferase_TMTC"/>
</dbReference>
<name>A0A2P6M944_9GAMM</name>
<dbReference type="Pfam" id="PF14559">
    <property type="entry name" value="TPR_19"/>
    <property type="match status" value="1"/>
</dbReference>
<evidence type="ECO:0000313" key="4">
    <source>
        <dbReference type="EMBL" id="PRH82478.1"/>
    </source>
</evidence>
<dbReference type="RefSeq" id="WP_106990251.1">
    <property type="nucleotide sequence ID" value="NZ_JAVEVW010000131.1"/>
</dbReference>
<reference evidence="4 5" key="1">
    <citation type="submission" date="2018-03" db="EMBL/GenBank/DDBJ databases">
        <title>Arenimonas caeni sp. nov., isolated from activated sludge.</title>
        <authorList>
            <person name="Liu H."/>
        </authorList>
    </citation>
    <scope>NUCLEOTIDE SEQUENCE [LARGE SCALE GENOMIC DNA]</scope>
    <source>
        <strain evidence="5">z29</strain>
    </source>
</reference>
<dbReference type="InterPro" id="IPR013105">
    <property type="entry name" value="TPR_2"/>
</dbReference>
<feature type="repeat" description="TPR" evidence="3">
    <location>
        <begin position="32"/>
        <end position="65"/>
    </location>
</feature>
<dbReference type="PANTHER" id="PTHR44227:SF3">
    <property type="entry name" value="PROTEIN O-MANNOSYL-TRANSFERASE TMTC4"/>
    <property type="match status" value="1"/>
</dbReference>
<dbReference type="OrthoDB" id="5965059at2"/>
<evidence type="ECO:0000313" key="5">
    <source>
        <dbReference type="Proteomes" id="UP000241736"/>
    </source>
</evidence>
<gene>
    <name evidence="4" type="ORF">C6N40_06745</name>
</gene>